<feature type="binding site" description="covalent" evidence="8">
    <location>
        <position position="47"/>
    </location>
    <ligand>
        <name>heme c</name>
        <dbReference type="ChEBI" id="CHEBI:61717"/>
        <label>1</label>
    </ligand>
</feature>
<feature type="domain" description="Cytochrome c" evidence="11">
    <location>
        <begin position="123"/>
        <end position="204"/>
    </location>
</feature>
<evidence type="ECO:0000256" key="4">
    <source>
        <dbReference type="ARBA" id="ARBA00022723"/>
    </source>
</evidence>
<dbReference type="Gene3D" id="1.10.760.10">
    <property type="entry name" value="Cytochrome c-like domain"/>
    <property type="match status" value="2"/>
</dbReference>
<dbReference type="InterPro" id="IPR009056">
    <property type="entry name" value="Cyt_c-like_dom"/>
</dbReference>
<gene>
    <name evidence="12" type="ORF">DOO78_07715</name>
</gene>
<name>A0A327M845_9PROT</name>
<dbReference type="GO" id="GO:0005506">
    <property type="term" value="F:iron ion binding"/>
    <property type="evidence" value="ECO:0007669"/>
    <property type="project" value="InterPro"/>
</dbReference>
<dbReference type="PIRSF" id="PIRSF000005">
    <property type="entry name" value="Cytochrome_c4"/>
    <property type="match status" value="1"/>
</dbReference>
<evidence type="ECO:0000256" key="8">
    <source>
        <dbReference type="PIRSR" id="PIRSR000005-1"/>
    </source>
</evidence>
<reference evidence="13" key="1">
    <citation type="submission" date="2018-06" db="EMBL/GenBank/DDBJ databases">
        <authorList>
            <person name="Khan S.A."/>
        </authorList>
    </citation>
    <scope>NUCLEOTIDE SEQUENCE [LARGE SCALE GENOMIC DNA]</scope>
    <source>
        <strain evidence="13">DB-1506</strain>
    </source>
</reference>
<dbReference type="PANTHER" id="PTHR33751:SF9">
    <property type="entry name" value="CYTOCHROME C4"/>
    <property type="match status" value="1"/>
</dbReference>
<dbReference type="InterPro" id="IPR050597">
    <property type="entry name" value="Cytochrome_c_Oxidase_Subunit"/>
</dbReference>
<sequence length="204" mass="21426">MRPLRALLPAAALLAATLLPALVPAPARAGDPQRGEALARDRACGGCHGEAGLSGERGVPSLAGQQAEYLTLQLILFRERLRTDPPMPDLAQGLDDAAVEDLAAFYAGLPPGPAPDRGPPEAAALAAGAGLSEQLRCGICHKADYHGQAQVPRIAGQREEFLQHALTAYRDNQRHGTDTNMNAVMHGVSDAEIAAIAHYMAHQP</sequence>
<keyword evidence="10" id="KW-0732">Signal</keyword>
<dbReference type="RefSeq" id="WP_111469169.1">
    <property type="nucleotide sequence ID" value="NZ_QLIX01000004.1"/>
</dbReference>
<keyword evidence="6" id="KW-0249">Electron transport</keyword>
<evidence type="ECO:0000313" key="13">
    <source>
        <dbReference type="Proteomes" id="UP000249065"/>
    </source>
</evidence>
<evidence type="ECO:0000259" key="11">
    <source>
        <dbReference type="PROSITE" id="PS51007"/>
    </source>
</evidence>
<evidence type="ECO:0000256" key="6">
    <source>
        <dbReference type="ARBA" id="ARBA00022982"/>
    </source>
</evidence>
<dbReference type="Proteomes" id="UP000249065">
    <property type="component" value="Unassembled WGS sequence"/>
</dbReference>
<dbReference type="GO" id="GO:0042597">
    <property type="term" value="C:periplasmic space"/>
    <property type="evidence" value="ECO:0007669"/>
    <property type="project" value="UniProtKB-SubCell"/>
</dbReference>
<dbReference type="InterPro" id="IPR024167">
    <property type="entry name" value="Cytochrome_c4-like"/>
</dbReference>
<dbReference type="AlphaFoldDB" id="A0A327M845"/>
<organism evidence="12 13">
    <name type="scientific">Roseicella frigidaeris</name>
    <dbReference type="NCBI Taxonomy" id="2230885"/>
    <lineage>
        <taxon>Bacteria</taxon>
        <taxon>Pseudomonadati</taxon>
        <taxon>Pseudomonadota</taxon>
        <taxon>Alphaproteobacteria</taxon>
        <taxon>Acetobacterales</taxon>
        <taxon>Roseomonadaceae</taxon>
        <taxon>Roseicella</taxon>
    </lineage>
</organism>
<proteinExistence type="predicted"/>
<evidence type="ECO:0000256" key="1">
    <source>
        <dbReference type="ARBA" id="ARBA00004418"/>
    </source>
</evidence>
<keyword evidence="4 9" id="KW-0479">Metal-binding</keyword>
<dbReference type="Pfam" id="PF13442">
    <property type="entry name" value="Cytochrome_CBB3"/>
    <property type="match status" value="1"/>
</dbReference>
<feature type="binding site" description="axial binding residue" evidence="9">
    <location>
        <position position="48"/>
    </location>
    <ligand>
        <name>heme c</name>
        <dbReference type="ChEBI" id="CHEBI:61717"/>
        <label>1</label>
    </ligand>
    <ligandPart>
        <name>Fe</name>
        <dbReference type="ChEBI" id="CHEBI:18248"/>
    </ligandPart>
</feature>
<dbReference type="InterPro" id="IPR036909">
    <property type="entry name" value="Cyt_c-like_dom_sf"/>
</dbReference>
<keyword evidence="2" id="KW-0813">Transport</keyword>
<evidence type="ECO:0000256" key="7">
    <source>
        <dbReference type="ARBA" id="ARBA00023004"/>
    </source>
</evidence>
<keyword evidence="3 8" id="KW-0349">Heme</keyword>
<accession>A0A327M845</accession>
<feature type="binding site" description="covalent" evidence="8">
    <location>
        <position position="140"/>
    </location>
    <ligand>
        <name>heme c</name>
        <dbReference type="ChEBI" id="CHEBI:61717"/>
        <label>2</label>
    </ligand>
</feature>
<dbReference type="EMBL" id="QLIX01000004">
    <property type="protein sequence ID" value="RAI59481.1"/>
    <property type="molecule type" value="Genomic_DNA"/>
</dbReference>
<feature type="binding site" description="axial binding residue" evidence="9">
    <location>
        <position position="181"/>
    </location>
    <ligand>
        <name>heme c</name>
        <dbReference type="ChEBI" id="CHEBI:61717"/>
        <label>2</label>
    </ligand>
    <ligandPart>
        <name>Fe</name>
        <dbReference type="ChEBI" id="CHEBI:18248"/>
    </ligandPart>
</feature>
<protein>
    <submittedName>
        <fullName evidence="12">Cytochrome C</fullName>
    </submittedName>
</protein>
<evidence type="ECO:0000256" key="10">
    <source>
        <dbReference type="SAM" id="SignalP"/>
    </source>
</evidence>
<evidence type="ECO:0000256" key="9">
    <source>
        <dbReference type="PIRSR" id="PIRSR000005-2"/>
    </source>
</evidence>
<keyword evidence="13" id="KW-1185">Reference proteome</keyword>
<feature type="signal peptide" evidence="10">
    <location>
        <begin position="1"/>
        <end position="29"/>
    </location>
</feature>
<dbReference type="PROSITE" id="PS51007">
    <property type="entry name" value="CYTC"/>
    <property type="match status" value="2"/>
</dbReference>
<keyword evidence="7 9" id="KW-0408">Iron</keyword>
<dbReference type="SUPFAM" id="SSF46626">
    <property type="entry name" value="Cytochrome c"/>
    <property type="match status" value="2"/>
</dbReference>
<feature type="domain" description="Cytochrome c" evidence="11">
    <location>
        <begin position="30"/>
        <end position="110"/>
    </location>
</feature>
<feature type="binding site" description="covalent" evidence="8">
    <location>
        <position position="137"/>
    </location>
    <ligand>
        <name>heme c</name>
        <dbReference type="ChEBI" id="CHEBI:61717"/>
        <label>2</label>
    </ligand>
</feature>
<comment type="subcellular location">
    <subcellularLocation>
        <location evidence="1">Periplasm</location>
    </subcellularLocation>
</comment>
<evidence type="ECO:0000256" key="2">
    <source>
        <dbReference type="ARBA" id="ARBA00022448"/>
    </source>
</evidence>
<evidence type="ECO:0000313" key="12">
    <source>
        <dbReference type="EMBL" id="RAI59481.1"/>
    </source>
</evidence>
<evidence type="ECO:0000256" key="5">
    <source>
        <dbReference type="ARBA" id="ARBA00022764"/>
    </source>
</evidence>
<dbReference type="GO" id="GO:0020037">
    <property type="term" value="F:heme binding"/>
    <property type="evidence" value="ECO:0007669"/>
    <property type="project" value="InterPro"/>
</dbReference>
<feature type="binding site" description="axial binding residue" evidence="9">
    <location>
        <position position="141"/>
    </location>
    <ligand>
        <name>heme c</name>
        <dbReference type="ChEBI" id="CHEBI:61717"/>
        <label>2</label>
    </ligand>
    <ligandPart>
        <name>Fe</name>
        <dbReference type="ChEBI" id="CHEBI:18248"/>
    </ligandPart>
</feature>
<comment type="caution">
    <text evidence="12">The sequence shown here is derived from an EMBL/GenBank/DDBJ whole genome shotgun (WGS) entry which is preliminary data.</text>
</comment>
<keyword evidence="5" id="KW-0574">Periplasm</keyword>
<dbReference type="Pfam" id="PF00034">
    <property type="entry name" value="Cytochrom_C"/>
    <property type="match status" value="1"/>
</dbReference>
<dbReference type="GO" id="GO:0009055">
    <property type="term" value="F:electron transfer activity"/>
    <property type="evidence" value="ECO:0007669"/>
    <property type="project" value="InterPro"/>
</dbReference>
<feature type="binding site" description="axial binding residue" evidence="9">
    <location>
        <position position="87"/>
    </location>
    <ligand>
        <name>heme c</name>
        <dbReference type="ChEBI" id="CHEBI:61717"/>
        <label>1</label>
    </ligand>
    <ligandPart>
        <name>Fe</name>
        <dbReference type="ChEBI" id="CHEBI:18248"/>
    </ligandPart>
</feature>
<evidence type="ECO:0000256" key="3">
    <source>
        <dbReference type="ARBA" id="ARBA00022617"/>
    </source>
</evidence>
<dbReference type="OrthoDB" id="9808603at2"/>
<dbReference type="PANTHER" id="PTHR33751">
    <property type="entry name" value="CBB3-TYPE CYTOCHROME C OXIDASE SUBUNIT FIXP"/>
    <property type="match status" value="1"/>
</dbReference>
<comment type="PTM">
    <text evidence="8">Binds 2 heme c groups covalently per subunit.</text>
</comment>
<feature type="binding site" description="covalent" evidence="8">
    <location>
        <position position="44"/>
    </location>
    <ligand>
        <name>heme c</name>
        <dbReference type="ChEBI" id="CHEBI:61717"/>
        <label>1</label>
    </ligand>
</feature>
<feature type="chain" id="PRO_5016431704" evidence="10">
    <location>
        <begin position="30"/>
        <end position="204"/>
    </location>
</feature>